<sequence>MLFWQGKIFVTLKKKEVLAYDSSVTRLLWRIFFAYKFSVDLFDSTIFAKTKLFLGCKGRW</sequence>
<proteinExistence type="predicted"/>
<name>A0A3P6EFK1_BRAOL</name>
<reference evidence="1" key="1">
    <citation type="submission" date="2018-11" db="EMBL/GenBank/DDBJ databases">
        <authorList>
            <consortium name="Genoscope - CEA"/>
            <person name="William W."/>
        </authorList>
    </citation>
    <scope>NUCLEOTIDE SEQUENCE</scope>
</reference>
<gene>
    <name evidence="1" type="ORF">BOLC5T30740H</name>
</gene>
<protein>
    <submittedName>
        <fullName evidence="1">Uncharacterized protein</fullName>
    </submittedName>
</protein>
<dbReference type="AlphaFoldDB" id="A0A3P6EFK1"/>
<dbReference type="EMBL" id="LR031877">
    <property type="protein sequence ID" value="VDD43193.1"/>
    <property type="molecule type" value="Genomic_DNA"/>
</dbReference>
<organism evidence="1">
    <name type="scientific">Brassica oleracea</name>
    <name type="common">Wild cabbage</name>
    <dbReference type="NCBI Taxonomy" id="3712"/>
    <lineage>
        <taxon>Eukaryota</taxon>
        <taxon>Viridiplantae</taxon>
        <taxon>Streptophyta</taxon>
        <taxon>Embryophyta</taxon>
        <taxon>Tracheophyta</taxon>
        <taxon>Spermatophyta</taxon>
        <taxon>Magnoliopsida</taxon>
        <taxon>eudicotyledons</taxon>
        <taxon>Gunneridae</taxon>
        <taxon>Pentapetalae</taxon>
        <taxon>rosids</taxon>
        <taxon>malvids</taxon>
        <taxon>Brassicales</taxon>
        <taxon>Brassicaceae</taxon>
        <taxon>Brassiceae</taxon>
        <taxon>Brassica</taxon>
    </lineage>
</organism>
<accession>A0A3P6EFK1</accession>
<evidence type="ECO:0000313" key="1">
    <source>
        <dbReference type="EMBL" id="VDD43193.1"/>
    </source>
</evidence>